<evidence type="ECO:0000313" key="3">
    <source>
        <dbReference type="EMBL" id="MDO1559635.1"/>
    </source>
</evidence>
<feature type="chain" id="PRO_5047413805" evidence="1">
    <location>
        <begin position="26"/>
        <end position="244"/>
    </location>
</feature>
<accession>A0ABT8SM52</accession>
<dbReference type="PANTHER" id="PTHR30251">
    <property type="entry name" value="PILUS ASSEMBLY CHAPERONE"/>
    <property type="match status" value="1"/>
</dbReference>
<dbReference type="PANTHER" id="PTHR30251:SF4">
    <property type="entry name" value="SLR1668 PROTEIN"/>
    <property type="match status" value="1"/>
</dbReference>
<dbReference type="Gene3D" id="2.60.40.10">
    <property type="entry name" value="Immunoglobulins"/>
    <property type="match status" value="1"/>
</dbReference>
<feature type="domain" description="Pili assembly chaperone N-terminal" evidence="2">
    <location>
        <begin position="40"/>
        <end position="153"/>
    </location>
</feature>
<sequence length="244" mass="26187">MRKNRVIAFAAASVLCWSAVQPATAIDVNPMVQHITPSGASSGYRLRVRNTDDQPITVEIQAFLMEVDENGRRSLSEEVDDLAIFPPQSVIPPNREQVVQVRYVGPPDPTPRMYLVRVGQLPITFSSEENSASGAAIQVAFNVNTHVLLAPAGARPSLHVLSTRKAENGDVLISVENQGVGFASLREARYALTSSDGRQFPVRAEDVDVGQVSALPGGARRNIRVPAALVPGIGQEVTASIELS</sequence>
<evidence type="ECO:0000259" key="2">
    <source>
        <dbReference type="Pfam" id="PF00345"/>
    </source>
</evidence>
<comment type="caution">
    <text evidence="3">The sequence shown here is derived from an EMBL/GenBank/DDBJ whole genome shotgun (WGS) entry which is preliminary data.</text>
</comment>
<dbReference type="RefSeq" id="WP_302110058.1">
    <property type="nucleotide sequence ID" value="NZ_JAUKTR010000003.1"/>
</dbReference>
<dbReference type="Pfam" id="PF00345">
    <property type="entry name" value="PapD_N"/>
    <property type="match status" value="1"/>
</dbReference>
<organism evidence="3 4">
    <name type="scientific">Peiella sedimenti</name>
    <dbReference type="NCBI Taxonomy" id="3061083"/>
    <lineage>
        <taxon>Bacteria</taxon>
        <taxon>Pseudomonadati</taxon>
        <taxon>Pseudomonadota</taxon>
        <taxon>Alphaproteobacteria</taxon>
        <taxon>Caulobacterales</taxon>
        <taxon>Caulobacteraceae</taxon>
        <taxon>Peiella</taxon>
    </lineage>
</organism>
<dbReference type="InterPro" id="IPR013783">
    <property type="entry name" value="Ig-like_fold"/>
</dbReference>
<gene>
    <name evidence="3" type="ORF">Q0812_09365</name>
</gene>
<keyword evidence="1" id="KW-0732">Signal</keyword>
<reference evidence="3" key="1">
    <citation type="submission" date="2023-07" db="EMBL/GenBank/DDBJ databases">
        <title>Brevundimonas soil sp. nov., isolated from the soil of chemical plant.</title>
        <authorList>
            <person name="Wu N."/>
        </authorList>
    </citation>
    <scope>NUCLEOTIDE SEQUENCE</scope>
    <source>
        <strain evidence="3">XZ-24</strain>
    </source>
</reference>
<name>A0ABT8SM52_9CAUL</name>
<proteinExistence type="predicted"/>
<dbReference type="InterPro" id="IPR050643">
    <property type="entry name" value="Periplasmic_pilus_chap"/>
</dbReference>
<evidence type="ECO:0000256" key="1">
    <source>
        <dbReference type="SAM" id="SignalP"/>
    </source>
</evidence>
<dbReference type="InterPro" id="IPR008962">
    <property type="entry name" value="PapD-like_sf"/>
</dbReference>
<dbReference type="EMBL" id="JAUKTR010000003">
    <property type="protein sequence ID" value="MDO1559635.1"/>
    <property type="molecule type" value="Genomic_DNA"/>
</dbReference>
<dbReference type="SUPFAM" id="SSF49354">
    <property type="entry name" value="PapD-like"/>
    <property type="match status" value="1"/>
</dbReference>
<dbReference type="Proteomes" id="UP001169063">
    <property type="component" value="Unassembled WGS sequence"/>
</dbReference>
<feature type="signal peptide" evidence="1">
    <location>
        <begin position="1"/>
        <end position="25"/>
    </location>
</feature>
<evidence type="ECO:0000313" key="4">
    <source>
        <dbReference type="Proteomes" id="UP001169063"/>
    </source>
</evidence>
<dbReference type="InterPro" id="IPR016147">
    <property type="entry name" value="Pili_assmbl_chaperone_N"/>
</dbReference>
<keyword evidence="4" id="KW-1185">Reference proteome</keyword>
<protein>
    <submittedName>
        <fullName evidence="3">Fimbria/pilus periplasmic chaperone</fullName>
    </submittedName>
</protein>